<protein>
    <submittedName>
        <fullName evidence="1">Uncharacterized protein</fullName>
    </submittedName>
</protein>
<accession>A0ABP8JNR1</accession>
<reference evidence="2" key="1">
    <citation type="journal article" date="2019" name="Int. J. Syst. Evol. Microbiol.">
        <title>The Global Catalogue of Microorganisms (GCM) 10K type strain sequencing project: providing services to taxonomists for standard genome sequencing and annotation.</title>
        <authorList>
            <consortium name="The Broad Institute Genomics Platform"/>
            <consortium name="The Broad Institute Genome Sequencing Center for Infectious Disease"/>
            <person name="Wu L."/>
            <person name="Ma J."/>
        </authorList>
    </citation>
    <scope>NUCLEOTIDE SEQUENCE [LARGE SCALE GENOMIC DNA]</scope>
    <source>
        <strain evidence="2">JCM 17924</strain>
    </source>
</reference>
<evidence type="ECO:0000313" key="1">
    <source>
        <dbReference type="EMBL" id="GAA4393668.1"/>
    </source>
</evidence>
<evidence type="ECO:0000313" key="2">
    <source>
        <dbReference type="Proteomes" id="UP001500454"/>
    </source>
</evidence>
<dbReference type="Proteomes" id="UP001500454">
    <property type="component" value="Unassembled WGS sequence"/>
</dbReference>
<gene>
    <name evidence="1" type="ORF">GCM10023186_45470</name>
</gene>
<dbReference type="EMBL" id="BAABHA010000015">
    <property type="protein sequence ID" value="GAA4393668.1"/>
    <property type="molecule type" value="Genomic_DNA"/>
</dbReference>
<organism evidence="1 2">
    <name type="scientific">Hymenobacter koreensis</name>
    <dbReference type="NCBI Taxonomy" id="1084523"/>
    <lineage>
        <taxon>Bacteria</taxon>
        <taxon>Pseudomonadati</taxon>
        <taxon>Bacteroidota</taxon>
        <taxon>Cytophagia</taxon>
        <taxon>Cytophagales</taxon>
        <taxon>Hymenobacteraceae</taxon>
        <taxon>Hymenobacter</taxon>
    </lineage>
</organism>
<name>A0ABP8JNR1_9BACT</name>
<sequence>MKAVVFRPLRRVKKTGKVVVASYSQWNRVRTSDYSAFCLTVDNEYASLPADEHVYNHEGKPLFWRDFNPADIPVLEHSRLVTDEAFQAFRKENAGRYAVRWCGEERITYSCCAWGLDCQGTPAFSHNTIDRVAEYYRNYKEWEPLTVGMVVKWFGWFLYQLQNSSLQVGR</sequence>
<comment type="caution">
    <text evidence="1">The sequence shown here is derived from an EMBL/GenBank/DDBJ whole genome shotgun (WGS) entry which is preliminary data.</text>
</comment>
<proteinExistence type="predicted"/>
<dbReference type="RefSeq" id="WP_345228042.1">
    <property type="nucleotide sequence ID" value="NZ_BAABHA010000015.1"/>
</dbReference>
<keyword evidence="2" id="KW-1185">Reference proteome</keyword>